<sequence length="235" mass="26797">RSKDLSKTLIQTNLKPTETIYFRRNKTLLVGYKQKKTRKPVYMLSTAFTADDVLIRSKKSGIEAIKPKLIGEYNLNMGGVDTKDKSIYHLTCTRTTKKYWRKIFDNFTDMALLNAYILYARNTDNPLSRHSFTVNIIESLVEENHHQQVQNHPPQQIHPGPAGDGEHNLVRLPGVKLRVCVVCSTSQKQTRSRYWCPGCLCGVHPGCYNQLQHFMRPVGGGRRKRAAPPPESDSD</sequence>
<dbReference type="AlphaFoldDB" id="A0A1B6FI85"/>
<dbReference type="InterPro" id="IPR029526">
    <property type="entry name" value="PGBD"/>
</dbReference>
<dbReference type="PANTHER" id="PTHR46599:SF3">
    <property type="entry name" value="PIGGYBAC TRANSPOSABLE ELEMENT-DERIVED PROTEIN 4"/>
    <property type="match status" value="1"/>
</dbReference>
<evidence type="ECO:0000313" key="2">
    <source>
        <dbReference type="EMBL" id="JAS49854.1"/>
    </source>
</evidence>
<reference evidence="2" key="1">
    <citation type="submission" date="2015-11" db="EMBL/GenBank/DDBJ databases">
        <title>De novo transcriptome assembly of four potential Pierce s Disease insect vectors from Arizona vineyards.</title>
        <authorList>
            <person name="Tassone E.E."/>
        </authorList>
    </citation>
    <scope>NUCLEOTIDE SEQUENCE</scope>
</reference>
<organism evidence="2">
    <name type="scientific">Cuerna arida</name>
    <dbReference type="NCBI Taxonomy" id="1464854"/>
    <lineage>
        <taxon>Eukaryota</taxon>
        <taxon>Metazoa</taxon>
        <taxon>Ecdysozoa</taxon>
        <taxon>Arthropoda</taxon>
        <taxon>Hexapoda</taxon>
        <taxon>Insecta</taxon>
        <taxon>Pterygota</taxon>
        <taxon>Neoptera</taxon>
        <taxon>Paraneoptera</taxon>
        <taxon>Hemiptera</taxon>
        <taxon>Auchenorrhyncha</taxon>
        <taxon>Membracoidea</taxon>
        <taxon>Cicadellidae</taxon>
        <taxon>Cicadellinae</taxon>
        <taxon>Proconiini</taxon>
        <taxon>Cuerna</taxon>
    </lineage>
</organism>
<proteinExistence type="predicted"/>
<dbReference type="EMBL" id="GECZ01019915">
    <property type="protein sequence ID" value="JAS49854.1"/>
    <property type="molecule type" value="Transcribed_RNA"/>
</dbReference>
<name>A0A1B6FI85_9HEMI</name>
<gene>
    <name evidence="2" type="ORF">g.48809</name>
</gene>
<accession>A0A1B6FI85</accession>
<feature type="domain" description="PiggyBac transposable element-derived protein" evidence="1">
    <location>
        <begin position="4"/>
        <end position="116"/>
    </location>
</feature>
<evidence type="ECO:0000259" key="1">
    <source>
        <dbReference type="Pfam" id="PF13843"/>
    </source>
</evidence>
<feature type="non-terminal residue" evidence="2">
    <location>
        <position position="1"/>
    </location>
</feature>
<dbReference type="PANTHER" id="PTHR46599">
    <property type="entry name" value="PIGGYBAC TRANSPOSABLE ELEMENT-DERIVED PROTEIN 4"/>
    <property type="match status" value="1"/>
</dbReference>
<protein>
    <recommendedName>
        <fullName evidence="1">PiggyBac transposable element-derived protein domain-containing protein</fullName>
    </recommendedName>
</protein>
<dbReference type="Pfam" id="PF13843">
    <property type="entry name" value="DDE_Tnp_1_7"/>
    <property type="match status" value="1"/>
</dbReference>